<name>A0A5C3M061_9AGAR</name>
<feature type="region of interest" description="Disordered" evidence="1">
    <location>
        <begin position="1"/>
        <end position="206"/>
    </location>
</feature>
<proteinExistence type="predicted"/>
<protein>
    <submittedName>
        <fullName evidence="2">Uncharacterized protein</fullName>
    </submittedName>
</protein>
<feature type="compositionally biased region" description="Low complexity" evidence="1">
    <location>
        <begin position="99"/>
        <end position="112"/>
    </location>
</feature>
<feature type="compositionally biased region" description="Acidic residues" evidence="1">
    <location>
        <begin position="113"/>
        <end position="150"/>
    </location>
</feature>
<sequence>MAPSYHDSDSSDEEGAPEAVSLAQSKQRVQQHNDQLQKVQLAQKEKKKQTNRERDRKLKERAEKTRGKKKDDKLESRMARAMQEGQEEMDNSEDDAVLEGFAAFGSEAGSGDSMDEDSEGDSEDGFYNEDEEMGSDDDDDDDFDDEEENGELPKPKSKSNPNHLPDELFTAAFSSKPIDALSKPTGAKNVQQSTSKRRKRTNTTPKDVLVGSRAIRTLQTASRPSISSTVAPRKVRKFLDRALALKGGNSKKGWERRPANIGVLRQSGPAANFVRNR</sequence>
<dbReference type="Proteomes" id="UP000308652">
    <property type="component" value="Unassembled WGS sequence"/>
</dbReference>
<evidence type="ECO:0000313" key="3">
    <source>
        <dbReference type="Proteomes" id="UP000308652"/>
    </source>
</evidence>
<dbReference type="OrthoDB" id="3253399at2759"/>
<feature type="compositionally biased region" description="Polar residues" evidence="1">
    <location>
        <begin position="22"/>
        <end position="40"/>
    </location>
</feature>
<keyword evidence="3" id="KW-1185">Reference proteome</keyword>
<dbReference type="AlphaFoldDB" id="A0A5C3M061"/>
<dbReference type="EMBL" id="ML213602">
    <property type="protein sequence ID" value="TFK38829.1"/>
    <property type="molecule type" value="Genomic_DNA"/>
</dbReference>
<accession>A0A5C3M061</accession>
<feature type="compositionally biased region" description="Acidic residues" evidence="1">
    <location>
        <begin position="85"/>
        <end position="97"/>
    </location>
</feature>
<dbReference type="STRING" id="68775.A0A5C3M061"/>
<gene>
    <name evidence="2" type="ORF">BDQ12DRAFT_651239</name>
</gene>
<reference evidence="2 3" key="1">
    <citation type="journal article" date="2019" name="Nat. Ecol. Evol.">
        <title>Megaphylogeny resolves global patterns of mushroom evolution.</title>
        <authorList>
            <person name="Varga T."/>
            <person name="Krizsan K."/>
            <person name="Foldi C."/>
            <person name="Dima B."/>
            <person name="Sanchez-Garcia M."/>
            <person name="Sanchez-Ramirez S."/>
            <person name="Szollosi G.J."/>
            <person name="Szarkandi J.G."/>
            <person name="Papp V."/>
            <person name="Albert L."/>
            <person name="Andreopoulos W."/>
            <person name="Angelini C."/>
            <person name="Antonin V."/>
            <person name="Barry K.W."/>
            <person name="Bougher N.L."/>
            <person name="Buchanan P."/>
            <person name="Buyck B."/>
            <person name="Bense V."/>
            <person name="Catcheside P."/>
            <person name="Chovatia M."/>
            <person name="Cooper J."/>
            <person name="Damon W."/>
            <person name="Desjardin D."/>
            <person name="Finy P."/>
            <person name="Geml J."/>
            <person name="Haridas S."/>
            <person name="Hughes K."/>
            <person name="Justo A."/>
            <person name="Karasinski D."/>
            <person name="Kautmanova I."/>
            <person name="Kiss B."/>
            <person name="Kocsube S."/>
            <person name="Kotiranta H."/>
            <person name="LaButti K.M."/>
            <person name="Lechner B.E."/>
            <person name="Liimatainen K."/>
            <person name="Lipzen A."/>
            <person name="Lukacs Z."/>
            <person name="Mihaltcheva S."/>
            <person name="Morgado L.N."/>
            <person name="Niskanen T."/>
            <person name="Noordeloos M.E."/>
            <person name="Ohm R.A."/>
            <person name="Ortiz-Santana B."/>
            <person name="Ovrebo C."/>
            <person name="Racz N."/>
            <person name="Riley R."/>
            <person name="Savchenko A."/>
            <person name="Shiryaev A."/>
            <person name="Soop K."/>
            <person name="Spirin V."/>
            <person name="Szebenyi C."/>
            <person name="Tomsovsky M."/>
            <person name="Tulloss R.E."/>
            <person name="Uehling J."/>
            <person name="Grigoriev I.V."/>
            <person name="Vagvolgyi C."/>
            <person name="Papp T."/>
            <person name="Martin F.M."/>
            <person name="Miettinen O."/>
            <person name="Hibbett D.S."/>
            <person name="Nagy L.G."/>
        </authorList>
    </citation>
    <scope>NUCLEOTIDE SEQUENCE [LARGE SCALE GENOMIC DNA]</scope>
    <source>
        <strain evidence="2 3">CBS 166.37</strain>
    </source>
</reference>
<evidence type="ECO:0000313" key="2">
    <source>
        <dbReference type="EMBL" id="TFK38829.1"/>
    </source>
</evidence>
<feature type="compositionally biased region" description="Basic and acidic residues" evidence="1">
    <location>
        <begin position="48"/>
        <end position="78"/>
    </location>
</feature>
<evidence type="ECO:0000256" key="1">
    <source>
        <dbReference type="SAM" id="MobiDB-lite"/>
    </source>
</evidence>
<organism evidence="2 3">
    <name type="scientific">Crucibulum laeve</name>
    <dbReference type="NCBI Taxonomy" id="68775"/>
    <lineage>
        <taxon>Eukaryota</taxon>
        <taxon>Fungi</taxon>
        <taxon>Dikarya</taxon>
        <taxon>Basidiomycota</taxon>
        <taxon>Agaricomycotina</taxon>
        <taxon>Agaricomycetes</taxon>
        <taxon>Agaricomycetidae</taxon>
        <taxon>Agaricales</taxon>
        <taxon>Agaricineae</taxon>
        <taxon>Nidulariaceae</taxon>
        <taxon>Crucibulum</taxon>
    </lineage>
</organism>